<dbReference type="InterPro" id="IPR011527">
    <property type="entry name" value="ABC1_TM_dom"/>
</dbReference>
<feature type="transmembrane region" description="Helical" evidence="8">
    <location>
        <begin position="222"/>
        <end position="240"/>
    </location>
</feature>
<dbReference type="GO" id="GO:0015421">
    <property type="term" value="F:ABC-type oligopeptide transporter activity"/>
    <property type="evidence" value="ECO:0007669"/>
    <property type="project" value="TreeGrafter"/>
</dbReference>
<dbReference type="Pfam" id="PF00005">
    <property type="entry name" value="ABC_tran"/>
    <property type="match status" value="1"/>
</dbReference>
<evidence type="ECO:0000256" key="3">
    <source>
        <dbReference type="ARBA" id="ARBA00022741"/>
    </source>
</evidence>
<reference evidence="11 12" key="1">
    <citation type="submission" date="2016-10" db="EMBL/GenBank/DDBJ databases">
        <authorList>
            <person name="de Groot N.N."/>
        </authorList>
    </citation>
    <scope>NUCLEOTIDE SEQUENCE [LARGE SCALE GENOMIC DNA]</scope>
    <source>
        <strain evidence="11 12">DSM 40306</strain>
    </source>
</reference>
<feature type="compositionally biased region" description="Low complexity" evidence="7">
    <location>
        <begin position="8"/>
        <end position="24"/>
    </location>
</feature>
<dbReference type="STRING" id="67331.SAMN04490357_7517"/>
<dbReference type="Proteomes" id="UP000182375">
    <property type="component" value="Unassembled WGS sequence"/>
</dbReference>
<feature type="transmembrane region" description="Helical" evidence="8">
    <location>
        <begin position="80"/>
        <end position="102"/>
    </location>
</feature>
<organism evidence="11 12">
    <name type="scientific">Streptomyces misionensis</name>
    <dbReference type="NCBI Taxonomy" id="67331"/>
    <lineage>
        <taxon>Bacteria</taxon>
        <taxon>Bacillati</taxon>
        <taxon>Actinomycetota</taxon>
        <taxon>Actinomycetes</taxon>
        <taxon>Kitasatosporales</taxon>
        <taxon>Streptomycetaceae</taxon>
        <taxon>Streptomyces</taxon>
    </lineage>
</organism>
<dbReference type="InterPro" id="IPR036640">
    <property type="entry name" value="ABC1_TM_sf"/>
</dbReference>
<dbReference type="InterPro" id="IPR003593">
    <property type="entry name" value="AAA+_ATPase"/>
</dbReference>
<dbReference type="SMART" id="SM00382">
    <property type="entry name" value="AAA"/>
    <property type="match status" value="1"/>
</dbReference>
<evidence type="ECO:0000259" key="10">
    <source>
        <dbReference type="PROSITE" id="PS50929"/>
    </source>
</evidence>
<dbReference type="PROSITE" id="PS50893">
    <property type="entry name" value="ABC_TRANSPORTER_2"/>
    <property type="match status" value="1"/>
</dbReference>
<feature type="transmembrane region" description="Helical" evidence="8">
    <location>
        <begin position="122"/>
        <end position="142"/>
    </location>
</feature>
<keyword evidence="5 8" id="KW-1133">Transmembrane helix</keyword>
<keyword evidence="4 11" id="KW-0067">ATP-binding</keyword>
<dbReference type="RefSeq" id="WP_074995835.1">
    <property type="nucleotide sequence ID" value="NZ_FNTD01000004.1"/>
</dbReference>
<comment type="subcellular location">
    <subcellularLocation>
        <location evidence="1">Cell membrane</location>
        <topology evidence="1">Multi-pass membrane protein</topology>
    </subcellularLocation>
</comment>
<evidence type="ECO:0000256" key="8">
    <source>
        <dbReference type="SAM" id="Phobius"/>
    </source>
</evidence>
<feature type="transmembrane region" description="Helical" evidence="8">
    <location>
        <begin position="312"/>
        <end position="333"/>
    </location>
</feature>
<dbReference type="InterPro" id="IPR027417">
    <property type="entry name" value="P-loop_NTPase"/>
</dbReference>
<dbReference type="GO" id="GO:0005886">
    <property type="term" value="C:plasma membrane"/>
    <property type="evidence" value="ECO:0007669"/>
    <property type="project" value="UniProtKB-SubCell"/>
</dbReference>
<feature type="region of interest" description="Disordered" evidence="7">
    <location>
        <begin position="1"/>
        <end position="24"/>
    </location>
</feature>
<evidence type="ECO:0000256" key="4">
    <source>
        <dbReference type="ARBA" id="ARBA00022840"/>
    </source>
</evidence>
<proteinExistence type="predicted"/>
<dbReference type="InterPro" id="IPR039421">
    <property type="entry name" value="Type_1_exporter"/>
</dbReference>
<evidence type="ECO:0000313" key="11">
    <source>
        <dbReference type="EMBL" id="SEE28084.1"/>
    </source>
</evidence>
<evidence type="ECO:0000259" key="9">
    <source>
        <dbReference type="PROSITE" id="PS50893"/>
    </source>
</evidence>
<dbReference type="InterPro" id="IPR003439">
    <property type="entry name" value="ABC_transporter-like_ATP-bd"/>
</dbReference>
<feature type="transmembrane region" description="Helical" evidence="8">
    <location>
        <begin position="196"/>
        <end position="216"/>
    </location>
</feature>
<keyword evidence="2 8" id="KW-0812">Transmembrane</keyword>
<protein>
    <submittedName>
        <fullName evidence="11">ATP-binding cassette, subfamily B</fullName>
    </submittedName>
</protein>
<dbReference type="Gene3D" id="1.20.1560.10">
    <property type="entry name" value="ABC transporter type 1, transmembrane domain"/>
    <property type="match status" value="1"/>
</dbReference>
<gene>
    <name evidence="11" type="ORF">SAMN04490357_7517</name>
</gene>
<dbReference type="SUPFAM" id="SSF90123">
    <property type="entry name" value="ABC transporter transmembrane region"/>
    <property type="match status" value="1"/>
</dbReference>
<accession>A0A1H5HJZ2</accession>
<feature type="domain" description="ABC transporter" evidence="9">
    <location>
        <begin position="403"/>
        <end position="649"/>
    </location>
</feature>
<evidence type="ECO:0000256" key="1">
    <source>
        <dbReference type="ARBA" id="ARBA00004651"/>
    </source>
</evidence>
<dbReference type="PROSITE" id="PS50929">
    <property type="entry name" value="ABC_TM1F"/>
    <property type="match status" value="1"/>
</dbReference>
<dbReference type="SUPFAM" id="SSF52540">
    <property type="entry name" value="P-loop containing nucleoside triphosphate hydrolases"/>
    <property type="match status" value="1"/>
</dbReference>
<feature type="domain" description="ABC transmembrane type-1" evidence="10">
    <location>
        <begin position="82"/>
        <end position="369"/>
    </location>
</feature>
<evidence type="ECO:0000313" key="12">
    <source>
        <dbReference type="Proteomes" id="UP000182375"/>
    </source>
</evidence>
<evidence type="ECO:0000256" key="6">
    <source>
        <dbReference type="ARBA" id="ARBA00023136"/>
    </source>
</evidence>
<dbReference type="Gene3D" id="3.40.50.300">
    <property type="entry name" value="P-loop containing nucleotide triphosphate hydrolases"/>
    <property type="match status" value="1"/>
</dbReference>
<evidence type="ECO:0000256" key="7">
    <source>
        <dbReference type="SAM" id="MobiDB-lite"/>
    </source>
</evidence>
<dbReference type="PANTHER" id="PTHR43394">
    <property type="entry name" value="ATP-DEPENDENT PERMEASE MDL1, MITOCHONDRIAL"/>
    <property type="match status" value="1"/>
</dbReference>
<keyword evidence="3" id="KW-0547">Nucleotide-binding</keyword>
<dbReference type="GO" id="GO:0016887">
    <property type="term" value="F:ATP hydrolysis activity"/>
    <property type="evidence" value="ECO:0007669"/>
    <property type="project" value="InterPro"/>
</dbReference>
<dbReference type="PANTHER" id="PTHR43394:SF1">
    <property type="entry name" value="ATP-BINDING CASSETTE SUB-FAMILY B MEMBER 10, MITOCHONDRIAL"/>
    <property type="match status" value="1"/>
</dbReference>
<name>A0A1H5HJZ2_9ACTN</name>
<dbReference type="EMBL" id="FNTD01000004">
    <property type="protein sequence ID" value="SEE28084.1"/>
    <property type="molecule type" value="Genomic_DNA"/>
</dbReference>
<evidence type="ECO:0000256" key="2">
    <source>
        <dbReference type="ARBA" id="ARBA00022692"/>
    </source>
</evidence>
<dbReference type="GO" id="GO:0005524">
    <property type="term" value="F:ATP binding"/>
    <property type="evidence" value="ECO:0007669"/>
    <property type="project" value="UniProtKB-KW"/>
</dbReference>
<dbReference type="GeneID" id="95516496"/>
<evidence type="ECO:0000256" key="5">
    <source>
        <dbReference type="ARBA" id="ARBA00022989"/>
    </source>
</evidence>
<sequence length="678" mass="72411">MTQAEPDNGTTTNPPKAAATATTGISDAERELYGGRLRYDQSFVRHEGPLTRLGFGHMAAALPRMVAMVLRTGWQTDRRALAGVVAAQFGQGVTAAWGLVAVNSVLTELFADGPTRDKLREALPSLAVLAVTAVATAMLSAWSTAMSGRLEPQVERAVSARYYTAVTQVEVEATERPEVQRALEAGKFGTDSARNMLRLSVGVGSVVIGMVAAAVVLTALHWALLPMLLAIAVPKGWGAVRSARREYLSRLTWVDHRRAIASLLACLTRPHAAGEIRVHAAGTKLLSSYTEMSRQTEAEQRRLARAQASTDLIAGGFAGLASLACYGVLWWLLASGGLPLAVGGTAVIAIRTSTARLTSLVQQVNRLYEELLFLTDTEDAIRVAGQNAIPSSGTPLPVPVQEVRTEEVSFTYPGADAPSLRAVSVRVPRGKVTALVGANGSGKTTLTKVLAGLLVPSEGNVWWVGEAGERVALREADRSHVFGAVGLLAQDFPRWEMTAAANLAIGVGDRPRDMDRVRGSAREAGVLDLIEGLPHGWDSIVFKGYERGVQLSGGQWQKLGSAHTRYRQAPFLLVDEPTSALDPHAEIAAFRGLWSLAEQGHAVVLVTHRLAATMHADHIYVLDRGRVVEDGTHDQLMARPDGLYQGMFTAQAAQYGIAAARLPGPRGIIQSADHDTAI</sequence>
<dbReference type="AlphaFoldDB" id="A0A1H5HJZ2"/>
<keyword evidence="6 8" id="KW-0472">Membrane</keyword>